<evidence type="ECO:0000256" key="4">
    <source>
        <dbReference type="ARBA" id="ARBA00022741"/>
    </source>
</evidence>
<evidence type="ECO:0000256" key="3">
    <source>
        <dbReference type="ARBA" id="ARBA00022692"/>
    </source>
</evidence>
<reference evidence="13 14" key="1">
    <citation type="submission" date="2016-02" db="EMBL/GenBank/DDBJ databases">
        <title>Genome analysis of coral dinoflagellate symbionts highlights evolutionary adaptations to a symbiotic lifestyle.</title>
        <authorList>
            <person name="Aranda M."/>
            <person name="Li Y."/>
            <person name="Liew Y.J."/>
            <person name="Baumgarten S."/>
            <person name="Simakov O."/>
            <person name="Wilson M."/>
            <person name="Piel J."/>
            <person name="Ashoor H."/>
            <person name="Bougouffa S."/>
            <person name="Bajic V.B."/>
            <person name="Ryu T."/>
            <person name="Ravasi T."/>
            <person name="Bayer T."/>
            <person name="Micklem G."/>
            <person name="Kim H."/>
            <person name="Bhak J."/>
            <person name="Lajeunesse T.C."/>
            <person name="Voolstra C.R."/>
        </authorList>
    </citation>
    <scope>NUCLEOTIDE SEQUENCE [LARGE SCALE GENOMIC DNA]</scope>
    <source>
        <strain evidence="13 14">CCMP2467</strain>
    </source>
</reference>
<dbReference type="PANTHER" id="PTHR24223">
    <property type="entry name" value="ATP-BINDING CASSETTE SUB-FAMILY C"/>
    <property type="match status" value="1"/>
</dbReference>
<feature type="compositionally biased region" description="Low complexity" evidence="9">
    <location>
        <begin position="965"/>
        <end position="982"/>
    </location>
</feature>
<dbReference type="InterPro" id="IPR011527">
    <property type="entry name" value="ABC1_TM_dom"/>
</dbReference>
<dbReference type="GO" id="GO:0016020">
    <property type="term" value="C:membrane"/>
    <property type="evidence" value="ECO:0007669"/>
    <property type="project" value="UniProtKB-SubCell"/>
</dbReference>
<dbReference type="CDD" id="cd18580">
    <property type="entry name" value="ABC_6TM_ABCC_D2"/>
    <property type="match status" value="1"/>
</dbReference>
<proteinExistence type="predicted"/>
<dbReference type="InterPro" id="IPR036640">
    <property type="entry name" value="ABC1_TM_sf"/>
</dbReference>
<feature type="transmembrane region" description="Helical" evidence="10">
    <location>
        <begin position="402"/>
        <end position="425"/>
    </location>
</feature>
<feature type="coiled-coil region" evidence="8">
    <location>
        <begin position="1141"/>
        <end position="1168"/>
    </location>
</feature>
<keyword evidence="3 10" id="KW-0812">Transmembrane</keyword>
<dbReference type="GO" id="GO:0140359">
    <property type="term" value="F:ABC-type transporter activity"/>
    <property type="evidence" value="ECO:0007669"/>
    <property type="project" value="InterPro"/>
</dbReference>
<evidence type="ECO:0000256" key="2">
    <source>
        <dbReference type="ARBA" id="ARBA00022448"/>
    </source>
</evidence>
<keyword evidence="6 10" id="KW-1133">Transmembrane helix</keyword>
<dbReference type="Gene3D" id="1.20.1560.10">
    <property type="entry name" value="ABC transporter type 1, transmembrane domain"/>
    <property type="match status" value="1"/>
</dbReference>
<dbReference type="SUPFAM" id="SSF52540">
    <property type="entry name" value="P-loop containing nucleoside triphosphate hydrolases"/>
    <property type="match status" value="1"/>
</dbReference>
<organism evidence="13 14">
    <name type="scientific">Symbiodinium microadriaticum</name>
    <name type="common">Dinoflagellate</name>
    <name type="synonym">Zooxanthella microadriatica</name>
    <dbReference type="NCBI Taxonomy" id="2951"/>
    <lineage>
        <taxon>Eukaryota</taxon>
        <taxon>Sar</taxon>
        <taxon>Alveolata</taxon>
        <taxon>Dinophyceae</taxon>
        <taxon>Suessiales</taxon>
        <taxon>Symbiodiniaceae</taxon>
        <taxon>Symbiodinium</taxon>
    </lineage>
</organism>
<feature type="region of interest" description="Disordered" evidence="9">
    <location>
        <begin position="1624"/>
        <end position="1660"/>
    </location>
</feature>
<dbReference type="PROSITE" id="PS50929">
    <property type="entry name" value="ABC_TM1F"/>
    <property type="match status" value="1"/>
</dbReference>
<accession>A0A1Q9F6K7</accession>
<dbReference type="GO" id="GO:0005524">
    <property type="term" value="F:ATP binding"/>
    <property type="evidence" value="ECO:0007669"/>
    <property type="project" value="UniProtKB-KW"/>
</dbReference>
<evidence type="ECO:0000256" key="5">
    <source>
        <dbReference type="ARBA" id="ARBA00022840"/>
    </source>
</evidence>
<keyword evidence="14" id="KW-1185">Reference proteome</keyword>
<feature type="transmembrane region" description="Helical" evidence="10">
    <location>
        <begin position="587"/>
        <end position="609"/>
    </location>
</feature>
<evidence type="ECO:0000256" key="7">
    <source>
        <dbReference type="ARBA" id="ARBA00023136"/>
    </source>
</evidence>
<feature type="compositionally biased region" description="Low complexity" evidence="9">
    <location>
        <begin position="96"/>
        <end position="109"/>
    </location>
</feature>
<sequence length="1847" mass="203083">MMAPAAENDRFTNYYVYDDELFNDRKNRLGLDGMKVCLALLDADQGSGETISPDRFKAAYCDPVKAAEKWLTKMKKTYGKNAECPMFERSGSESGAPQQPAAVAAPAVPGQTETATAEEVLHQTLLGNDKNHKKTAAASAGNWTDADEAFQTILAAAHRDLDMIKYAHTPQSFQEFLPAGRKVFLLTATCHNKAGELFPTEESFAVQLRHGRISHGAFAALRNAGGQQNGRAKLGYLMAVERNPPAAGGLPVAVKALRLRVAGFEGLTRVCTGESCLHRVADSEKRARRVRVFPGHCLRGFDFYLWSDRPEKRSTNEDKNIGAGISRPQVLRPTAVSGKSGMKAEGMLQGRLGVREWLNVAQGGVACNQNPLQLAMFLSNVLLATWIREAQMGPAFDDQRSYLLASLAFALCCAFRVSFAAMYFTKISRHLHQKMLASVLRQPLNWYDTTPLGRVLNRFSQDISLMDLQMPRLFEFAMQHFAVVFVGIIGASVLAWPALLVLLLIGWPLRRLQDRYGSVALNLQRLMLMATSPVMSQVSGFLLAMDTIRAFRRERHFVKRFFETMDGYYKTYYWIHAVDRLAMGLQIAVCVPFITLCLGASVMLLVYAGSLSPELGGLGLALTVGLAQRIPLYLWCWSTFEKFFGGAQRVAEYASLAWEGDKQDHDYWKQGLPVKSQGRAGGAGSPVALELREVFLRYQPGLPLTLQGLSLAVRPGERVGICGRTGSGKSTLFLACFRMVEAEGGEIHVWGQSAKSLPLPELRASMAIVPQDPLMFSGSLRSNLDLHGQYSDAELLAALRLAHLEEQVHGMPQKLDEPVQEKGSNFSAGTVQLICIARLLLAKQRIVFLDECTASVDLKTDAQVQSAIRSACGDCAILCIAHRLDTIIDYDRLAVLDSGRVIETGSPSELLQQQGAFTGLVASMGDAGAEIRRKLAASPPPAPAPTEGCAMGRKAKRGTPDDLEPVPAVPASAEASAATAEPDSTLGSLLSTERRRPRWDDTPRLLCTGIVAGYLPGQPGEEDLEQAQPQLCPDRQSQEVRDTPELQDSPISKLQRRRYNWAAASVKGPGHYTMNPEKMQPCAKYSDSRCDICGKGERLFEFRAWERSSQEAPHLRKLHRVIAYFGKDCGRGLLGKRTSSVIDLERAKELLESSEESLREQISSLNARDRAALHRALVRISGQEEGIRNPELAQAEQSFGRLHRAEDPFRALHRILCYAISHRDLAVLVASHMKRQHRWPEMGGLLMKALQCLELQEPLPSVQRMSRLELYECLTWVTAALPCLEVELYDNGFPGAPKIFKAASQPVQEEPSSKKSRGKKKTKDKKAAAPEVYSVTLIYLSVVGELHVERSPRKPLAAKPLLEAALPGWSSGAEVVVVVLVVVVVVVVVAVAAAVVVVVVVFVMAVVQVSGEDVLSALQQITWPDCTSRRNVLQEGQTSVQAFCLGLAKAYFAPEMRLSRGTQVLPSLTKLLALFARTIPGDPDFKYSTIQLNRNYNARLHVDKNNNGPSWIIALGEYTGGDLWIYDPHVPEKECVKVKVEMPLRGYPHLKVGQMLPGRAHSIQNRWLRFDGRCPHAALPFEGTRMSLVYFSRRGSSTILPEARQVLEGLHMPLPTEAWLAGTSDALPHSSETPCTSAEDADSSDDDEPDDYSAEANGAGLSLPRDFSEVFLHALEAAPATDQAVIGVASLGAGIAAPMSLHPLGFKTEVTIAAEDTAIRLAKGFKVAKATKDVDSFIKGKGLCEVRHKQVEDLKPPREHIFHAVVDGAPLPLYCYNEERGFSTSKDTAAFRKIEAFLAERRPCLALIEVPDFDDVLSTLNRRAIDTCNFIRVLWWSVCVEEVGELG</sequence>
<gene>
    <name evidence="13" type="primary">ABCC1</name>
    <name evidence="13" type="ORF">AK812_SmicGene401</name>
</gene>
<keyword evidence="4" id="KW-0547">Nucleotide-binding</keyword>
<feature type="region of interest" description="Disordered" evidence="9">
    <location>
        <begin position="89"/>
        <end position="112"/>
    </location>
</feature>
<dbReference type="Pfam" id="PF00005">
    <property type="entry name" value="ABC_tran"/>
    <property type="match status" value="1"/>
</dbReference>
<feature type="region of interest" description="Disordered" evidence="9">
    <location>
        <begin position="1304"/>
        <end position="1325"/>
    </location>
</feature>
<evidence type="ECO:0000256" key="10">
    <source>
        <dbReference type="SAM" id="Phobius"/>
    </source>
</evidence>
<dbReference type="GO" id="GO:0016887">
    <property type="term" value="F:ATP hydrolysis activity"/>
    <property type="evidence" value="ECO:0007669"/>
    <property type="project" value="InterPro"/>
</dbReference>
<dbReference type="InterPro" id="IPR027417">
    <property type="entry name" value="P-loop_NTPase"/>
</dbReference>
<dbReference type="EMBL" id="LSRX01000004">
    <property type="protein sequence ID" value="OLQ15328.1"/>
    <property type="molecule type" value="Genomic_DNA"/>
</dbReference>
<dbReference type="SMART" id="SM00382">
    <property type="entry name" value="AAA"/>
    <property type="match status" value="1"/>
</dbReference>
<evidence type="ECO:0000313" key="13">
    <source>
        <dbReference type="EMBL" id="OLQ15328.1"/>
    </source>
</evidence>
<dbReference type="CDD" id="cd03244">
    <property type="entry name" value="ABCC_MRP_domain2"/>
    <property type="match status" value="1"/>
</dbReference>
<dbReference type="InterPro" id="IPR044726">
    <property type="entry name" value="ABCC_6TM_D2"/>
</dbReference>
<evidence type="ECO:0000256" key="6">
    <source>
        <dbReference type="ARBA" id="ARBA00022989"/>
    </source>
</evidence>
<feature type="region of interest" description="Disordered" evidence="9">
    <location>
        <begin position="936"/>
        <end position="997"/>
    </location>
</feature>
<keyword evidence="5" id="KW-0067">ATP-binding</keyword>
<comment type="caution">
    <text evidence="13">The sequence shown here is derived from an EMBL/GenBank/DDBJ whole genome shotgun (WGS) entry which is preliminary data.</text>
</comment>
<dbReference type="InterPro" id="IPR003593">
    <property type="entry name" value="AAA+_ATPase"/>
</dbReference>
<feature type="domain" description="ABC transporter" evidence="11">
    <location>
        <begin position="689"/>
        <end position="923"/>
    </location>
</feature>
<feature type="compositionally biased region" description="Acidic residues" evidence="9">
    <location>
        <begin position="1639"/>
        <end position="1653"/>
    </location>
</feature>
<dbReference type="SUPFAM" id="SSF90123">
    <property type="entry name" value="ABC transporter transmembrane region"/>
    <property type="match status" value="1"/>
</dbReference>
<protein>
    <submittedName>
        <fullName evidence="13">Multidrug resistance-associated protein 1</fullName>
    </submittedName>
</protein>
<feature type="domain" description="ABC transmembrane type-1" evidence="12">
    <location>
        <begin position="373"/>
        <end position="642"/>
    </location>
</feature>
<feature type="transmembrane region" description="Helical" evidence="10">
    <location>
        <begin position="1375"/>
        <end position="1407"/>
    </location>
</feature>
<comment type="subcellular location">
    <subcellularLocation>
        <location evidence="1">Membrane</location>
        <topology evidence="1">Multi-pass membrane protein</topology>
    </subcellularLocation>
</comment>
<evidence type="ECO:0000256" key="1">
    <source>
        <dbReference type="ARBA" id="ARBA00004141"/>
    </source>
</evidence>
<evidence type="ECO:0000313" key="14">
    <source>
        <dbReference type="Proteomes" id="UP000186817"/>
    </source>
</evidence>
<evidence type="ECO:0000259" key="11">
    <source>
        <dbReference type="PROSITE" id="PS50893"/>
    </source>
</evidence>
<dbReference type="InterPro" id="IPR050173">
    <property type="entry name" value="ABC_transporter_C-like"/>
</dbReference>
<keyword evidence="2" id="KW-0813">Transport</keyword>
<dbReference type="Proteomes" id="UP000186817">
    <property type="component" value="Unassembled WGS sequence"/>
</dbReference>
<evidence type="ECO:0000259" key="12">
    <source>
        <dbReference type="PROSITE" id="PS50929"/>
    </source>
</evidence>
<dbReference type="OrthoDB" id="4865934at2759"/>
<feature type="compositionally biased region" description="Basic residues" evidence="9">
    <location>
        <begin position="1314"/>
        <end position="1324"/>
    </location>
</feature>
<dbReference type="InterPro" id="IPR003439">
    <property type="entry name" value="ABC_transporter-like_ATP-bd"/>
</dbReference>
<dbReference type="PROSITE" id="PS50893">
    <property type="entry name" value="ABC_TRANSPORTER_2"/>
    <property type="match status" value="1"/>
</dbReference>
<dbReference type="Pfam" id="PF00664">
    <property type="entry name" value="ABC_membrane"/>
    <property type="match status" value="1"/>
</dbReference>
<evidence type="ECO:0000256" key="9">
    <source>
        <dbReference type="SAM" id="MobiDB-lite"/>
    </source>
</evidence>
<name>A0A1Q9F6K7_SYMMI</name>
<keyword evidence="7 10" id="KW-0472">Membrane</keyword>
<feature type="transmembrane region" description="Helical" evidence="10">
    <location>
        <begin position="526"/>
        <end position="545"/>
    </location>
</feature>
<dbReference type="Gene3D" id="3.40.50.300">
    <property type="entry name" value="P-loop containing nucleotide triphosphate hydrolases"/>
    <property type="match status" value="1"/>
</dbReference>
<keyword evidence="8" id="KW-0175">Coiled coil</keyword>
<feature type="transmembrane region" description="Helical" evidence="10">
    <location>
        <begin position="481"/>
        <end position="506"/>
    </location>
</feature>
<dbReference type="PANTHER" id="PTHR24223:SF415">
    <property type="entry name" value="FI20190P1"/>
    <property type="match status" value="1"/>
</dbReference>
<evidence type="ECO:0000256" key="8">
    <source>
        <dbReference type="SAM" id="Coils"/>
    </source>
</evidence>
<dbReference type="FunFam" id="3.40.50.300:FF:000630">
    <property type="entry name" value="ATP-binding cassette (ABC) transporter, putative"/>
    <property type="match status" value="1"/>
</dbReference>